<reference evidence="4" key="1">
    <citation type="submission" date="2022-12" db="EMBL/GenBank/DDBJ databases">
        <authorList>
            <person name="Mo P."/>
        </authorList>
    </citation>
    <scope>NUCLEOTIDE SEQUENCE [LARGE SCALE GENOMIC DNA]</scope>
    <source>
        <strain evidence="4">HUAS 3-15</strain>
    </source>
</reference>
<accession>A0ABY7QAY6</accession>
<dbReference type="RefSeq" id="WP_270147679.1">
    <property type="nucleotide sequence ID" value="NZ_CP115450.1"/>
</dbReference>
<gene>
    <name evidence="3" type="ORF">O1G21_28515</name>
</gene>
<proteinExistence type="predicted"/>
<evidence type="ECO:0000313" key="3">
    <source>
        <dbReference type="EMBL" id="WBP89394.1"/>
    </source>
</evidence>
<feature type="region of interest" description="Disordered" evidence="1">
    <location>
        <begin position="1"/>
        <end position="20"/>
    </location>
</feature>
<feature type="signal peptide" evidence="2">
    <location>
        <begin position="1"/>
        <end position="38"/>
    </location>
</feature>
<feature type="region of interest" description="Disordered" evidence="1">
    <location>
        <begin position="44"/>
        <end position="88"/>
    </location>
</feature>
<keyword evidence="2" id="KW-0732">Signal</keyword>
<feature type="compositionally biased region" description="Low complexity" evidence="1">
    <location>
        <begin position="1"/>
        <end position="10"/>
    </location>
</feature>
<sequence>MPSARSHGSTGQRGGRSRSSVRLLTAATAALLCVGALSACGPDNSGQDGGKTAAPAPTGAAPTSAAPATGAPTSGTSKPTGGGADKGIPAKAWMDVKTIPVDEAIQWPTFAANAKLTTNKVLFKGQELCHDTDGLTKDGESLYTGTARATAVVGGSGNSRWTGQETLLYQGDPTHSSGTKQLTNLTRTHLVDAVKNCAKTFPHASVKVTSMEGAPYFAAAVTLPQIDGTTVTLHEFVVDAGGTVGELSVFTTTKGGAEPDGWMAVFDHDPIGQETDAATNMKTAICGALPGCDGHQ</sequence>
<protein>
    <recommendedName>
        <fullName evidence="5">Lipoprotein</fullName>
    </recommendedName>
</protein>
<name>A0ABY7QAY6_9ACTN</name>
<organism evidence="3 4">
    <name type="scientific">Kitasatospora cathayae</name>
    <dbReference type="NCBI Taxonomy" id="3004092"/>
    <lineage>
        <taxon>Bacteria</taxon>
        <taxon>Bacillati</taxon>
        <taxon>Actinomycetota</taxon>
        <taxon>Actinomycetes</taxon>
        <taxon>Kitasatosporales</taxon>
        <taxon>Streptomycetaceae</taxon>
        <taxon>Kitasatospora</taxon>
    </lineage>
</organism>
<feature type="chain" id="PRO_5047312971" description="Lipoprotein" evidence="2">
    <location>
        <begin position="39"/>
        <end position="296"/>
    </location>
</feature>
<dbReference type="EMBL" id="CP115450">
    <property type="protein sequence ID" value="WBP89394.1"/>
    <property type="molecule type" value="Genomic_DNA"/>
</dbReference>
<evidence type="ECO:0000256" key="1">
    <source>
        <dbReference type="SAM" id="MobiDB-lite"/>
    </source>
</evidence>
<dbReference type="Proteomes" id="UP001212821">
    <property type="component" value="Chromosome"/>
</dbReference>
<evidence type="ECO:0000313" key="4">
    <source>
        <dbReference type="Proteomes" id="UP001212821"/>
    </source>
</evidence>
<feature type="compositionally biased region" description="Low complexity" evidence="1">
    <location>
        <begin position="52"/>
        <end position="79"/>
    </location>
</feature>
<evidence type="ECO:0008006" key="5">
    <source>
        <dbReference type="Google" id="ProtNLM"/>
    </source>
</evidence>
<keyword evidence="4" id="KW-1185">Reference proteome</keyword>
<evidence type="ECO:0000256" key="2">
    <source>
        <dbReference type="SAM" id="SignalP"/>
    </source>
</evidence>